<evidence type="ECO:0000256" key="5">
    <source>
        <dbReference type="SAM" id="Phobius"/>
    </source>
</evidence>
<dbReference type="PANTHER" id="PTHR21576:SF158">
    <property type="entry name" value="RIBOSOMAL RNA-PROCESSING PROTEIN 12-LIKE CONSERVED DOMAIN-CONTAINING PROTEIN"/>
    <property type="match status" value="1"/>
</dbReference>
<comment type="caution">
    <text evidence="6">The sequence shown here is derived from an EMBL/GenBank/DDBJ whole genome shotgun (WGS) entry which is preliminary data.</text>
</comment>
<organism evidence="6 7">
    <name type="scientific">Boothiomyces macroporosus</name>
    <dbReference type="NCBI Taxonomy" id="261099"/>
    <lineage>
        <taxon>Eukaryota</taxon>
        <taxon>Fungi</taxon>
        <taxon>Fungi incertae sedis</taxon>
        <taxon>Chytridiomycota</taxon>
        <taxon>Chytridiomycota incertae sedis</taxon>
        <taxon>Chytridiomycetes</taxon>
        <taxon>Rhizophydiales</taxon>
        <taxon>Terramycetaceae</taxon>
        <taxon>Boothiomyces</taxon>
    </lineage>
</organism>
<feature type="transmembrane region" description="Helical" evidence="5">
    <location>
        <begin position="85"/>
        <end position="108"/>
    </location>
</feature>
<evidence type="ECO:0000256" key="4">
    <source>
        <dbReference type="ARBA" id="ARBA00023136"/>
    </source>
</evidence>
<dbReference type="EMBL" id="JADGKB010000017">
    <property type="protein sequence ID" value="KAJ3259552.1"/>
    <property type="molecule type" value="Genomic_DNA"/>
</dbReference>
<dbReference type="GO" id="GO:0016020">
    <property type="term" value="C:membrane"/>
    <property type="evidence" value="ECO:0007669"/>
    <property type="project" value="UniProtKB-SubCell"/>
</dbReference>
<gene>
    <name evidence="6" type="ORF">HK103_002105</name>
</gene>
<keyword evidence="2 5" id="KW-0812">Transmembrane</keyword>
<reference evidence="6" key="1">
    <citation type="submission" date="2020-05" db="EMBL/GenBank/DDBJ databases">
        <title>Phylogenomic resolution of chytrid fungi.</title>
        <authorList>
            <person name="Stajich J.E."/>
            <person name="Amses K."/>
            <person name="Simmons R."/>
            <person name="Seto K."/>
            <person name="Myers J."/>
            <person name="Bonds A."/>
            <person name="Quandt C.A."/>
            <person name="Barry K."/>
            <person name="Liu P."/>
            <person name="Grigoriev I."/>
            <person name="Longcore J.E."/>
            <person name="James T.Y."/>
        </authorList>
    </citation>
    <scope>NUCLEOTIDE SEQUENCE</scope>
    <source>
        <strain evidence="6">PLAUS21</strain>
    </source>
</reference>
<dbReference type="SUPFAM" id="SSF103473">
    <property type="entry name" value="MFS general substrate transporter"/>
    <property type="match status" value="1"/>
</dbReference>
<comment type="subcellular location">
    <subcellularLocation>
        <location evidence="1">Membrane</location>
        <topology evidence="1">Multi-pass membrane protein</topology>
    </subcellularLocation>
</comment>
<sequence length="343" mass="37489">MSNLQLAISQISASAVSVSAGTAYVFSLYGPQLAEKLQLGQSEVAFIASCSNLGNYFSGPIAGCACYQTSLVTNYGNWPAEYRSIAIGMTVSFFGLSAFIFAFIGSNFFAFNKILLVSDFLTFLGTLCLIINLFAVVLLKPLPIDATEEEMEPLLHDGDIETEYTTEEYEQYASPVIQDELDLVHEHSIGIELEEISCFRSMNAYFLALNMLFVVGVGLMYTNNVGAIVISLLPDGMTSKDPLTQALQKSHVSILSLTSFGARIATGFLADICAQRYNIQRTVWAIFSAGFMTLGCLIALYISNVDDLYAVTVLIAIAYGSTWTVIPILVGEYFGQKNFSKNW</sequence>
<dbReference type="Proteomes" id="UP001210925">
    <property type="component" value="Unassembled WGS sequence"/>
</dbReference>
<dbReference type="PANTHER" id="PTHR21576">
    <property type="entry name" value="UNCHARACTERIZED NODULIN-LIKE PROTEIN"/>
    <property type="match status" value="1"/>
</dbReference>
<dbReference type="AlphaFoldDB" id="A0AAD5UND8"/>
<keyword evidence="7" id="KW-1185">Reference proteome</keyword>
<evidence type="ECO:0000256" key="2">
    <source>
        <dbReference type="ARBA" id="ARBA00022692"/>
    </source>
</evidence>
<dbReference type="Gene3D" id="1.20.1250.20">
    <property type="entry name" value="MFS general substrate transporter like domains"/>
    <property type="match status" value="1"/>
</dbReference>
<feature type="transmembrane region" description="Helical" evidence="5">
    <location>
        <begin position="205"/>
        <end position="232"/>
    </location>
</feature>
<evidence type="ECO:0000313" key="7">
    <source>
        <dbReference type="Proteomes" id="UP001210925"/>
    </source>
</evidence>
<keyword evidence="3 5" id="KW-1133">Transmembrane helix</keyword>
<feature type="transmembrane region" description="Helical" evidence="5">
    <location>
        <begin position="308"/>
        <end position="331"/>
    </location>
</feature>
<dbReference type="GO" id="GO:0022857">
    <property type="term" value="F:transmembrane transporter activity"/>
    <property type="evidence" value="ECO:0007669"/>
    <property type="project" value="InterPro"/>
</dbReference>
<evidence type="ECO:0000256" key="1">
    <source>
        <dbReference type="ARBA" id="ARBA00004141"/>
    </source>
</evidence>
<evidence type="ECO:0000256" key="3">
    <source>
        <dbReference type="ARBA" id="ARBA00022989"/>
    </source>
</evidence>
<dbReference type="InterPro" id="IPR011701">
    <property type="entry name" value="MFS"/>
</dbReference>
<evidence type="ECO:0000313" key="6">
    <source>
        <dbReference type="EMBL" id="KAJ3259552.1"/>
    </source>
</evidence>
<accession>A0AAD5UND8</accession>
<name>A0AAD5UND8_9FUNG</name>
<feature type="transmembrane region" description="Helical" evidence="5">
    <location>
        <begin position="282"/>
        <end position="302"/>
    </location>
</feature>
<feature type="transmembrane region" description="Helical" evidence="5">
    <location>
        <begin position="6"/>
        <end position="29"/>
    </location>
</feature>
<keyword evidence="4 5" id="KW-0472">Membrane</keyword>
<dbReference type="Pfam" id="PF07690">
    <property type="entry name" value="MFS_1"/>
    <property type="match status" value="1"/>
</dbReference>
<protein>
    <recommendedName>
        <fullName evidence="8">Nodulin-like domain-containing protein</fullName>
    </recommendedName>
</protein>
<evidence type="ECO:0008006" key="8">
    <source>
        <dbReference type="Google" id="ProtNLM"/>
    </source>
</evidence>
<dbReference type="InterPro" id="IPR036259">
    <property type="entry name" value="MFS_trans_sf"/>
</dbReference>
<feature type="transmembrane region" description="Helical" evidence="5">
    <location>
        <begin position="120"/>
        <end position="139"/>
    </location>
</feature>
<proteinExistence type="predicted"/>